<evidence type="ECO:0000256" key="5">
    <source>
        <dbReference type="ARBA" id="ARBA00022840"/>
    </source>
</evidence>
<protein>
    <submittedName>
        <fullName evidence="8">Protein phosphatase 2C and cyclic nucleotide-binding/kinase domain-containing protein</fullName>
    </submittedName>
</protein>
<keyword evidence="4 8" id="KW-0418">Kinase</keyword>
<dbReference type="InterPro" id="IPR011009">
    <property type="entry name" value="Kinase-like_dom_sf"/>
</dbReference>
<evidence type="ECO:0000256" key="3">
    <source>
        <dbReference type="ARBA" id="ARBA00022741"/>
    </source>
</evidence>
<dbReference type="EMBL" id="CM000780">
    <property type="protein sequence ID" value="AQK59244.1"/>
    <property type="molecule type" value="Genomic_DNA"/>
</dbReference>
<dbReference type="OrthoDB" id="10264738at2759"/>
<dbReference type="PANTHER" id="PTHR24353:SF127">
    <property type="entry name" value="PROTEIN PHOSPHATASE 2C AND CYCLIC NUCLEOTIDE-BINDING_KINASE DOMAIN-CONTAINING PROTEIN"/>
    <property type="match status" value="1"/>
</dbReference>
<dbReference type="Gene3D" id="1.10.510.10">
    <property type="entry name" value="Transferase(Phosphotransferase) domain 1"/>
    <property type="match status" value="1"/>
</dbReference>
<feature type="domain" description="Protein kinase" evidence="6">
    <location>
        <begin position="1"/>
        <end position="251"/>
    </location>
</feature>
<dbReference type="GO" id="GO:0005524">
    <property type="term" value="F:ATP binding"/>
    <property type="evidence" value="ECO:0007669"/>
    <property type="project" value="UniProtKB-KW"/>
</dbReference>
<dbReference type="EMBL" id="BT053840">
    <property type="protein sequence ID" value="ACL52447.1"/>
    <property type="molecule type" value="mRNA"/>
</dbReference>
<dbReference type="SMART" id="SM00220">
    <property type="entry name" value="S_TKc"/>
    <property type="match status" value="1"/>
</dbReference>
<organism evidence="7">
    <name type="scientific">Zea mays</name>
    <name type="common">Maize</name>
    <dbReference type="NCBI Taxonomy" id="4577"/>
    <lineage>
        <taxon>Eukaryota</taxon>
        <taxon>Viridiplantae</taxon>
        <taxon>Streptophyta</taxon>
        <taxon>Embryophyta</taxon>
        <taxon>Tracheophyta</taxon>
        <taxon>Spermatophyta</taxon>
        <taxon>Magnoliopsida</taxon>
        <taxon>Liliopsida</taxon>
        <taxon>Poales</taxon>
        <taxon>Poaceae</taxon>
        <taxon>PACMAD clade</taxon>
        <taxon>Panicoideae</taxon>
        <taxon>Andropogonodae</taxon>
        <taxon>Andropogoneae</taxon>
        <taxon>Tripsacinae</taxon>
        <taxon>Zea</taxon>
    </lineage>
</organism>
<evidence type="ECO:0000313" key="7">
    <source>
        <dbReference type="EMBL" id="ACL52447.1"/>
    </source>
</evidence>
<dbReference type="ExpressionAtlas" id="B7ZWZ8">
    <property type="expression patterns" value="baseline and differential"/>
</dbReference>
<dbReference type="KEGG" id="zma:100279221"/>
<evidence type="ECO:0000259" key="6">
    <source>
        <dbReference type="PROSITE" id="PS50011"/>
    </source>
</evidence>
<gene>
    <name evidence="8" type="ORF">ZEAMMB73_Zm00001d053313</name>
</gene>
<accession>B7ZWZ8</accession>
<keyword evidence="5" id="KW-0067">ATP-binding</keyword>
<keyword evidence="2" id="KW-0808">Transferase</keyword>
<dbReference type="InterPro" id="IPR000719">
    <property type="entry name" value="Prot_kinase_dom"/>
</dbReference>
<dbReference type="GO" id="GO:0004674">
    <property type="term" value="F:protein serine/threonine kinase activity"/>
    <property type="evidence" value="ECO:0007669"/>
    <property type="project" value="UniProtKB-KW"/>
</dbReference>
<proteinExistence type="evidence at transcript level"/>
<dbReference type="Gene3D" id="3.30.200.20">
    <property type="entry name" value="Phosphorylase Kinase, domain 1"/>
    <property type="match status" value="1"/>
</dbReference>
<evidence type="ECO:0000313" key="8">
    <source>
        <dbReference type="EMBL" id="AQK59244.1"/>
    </source>
</evidence>
<dbReference type="Pfam" id="PF00069">
    <property type="entry name" value="Pkinase"/>
    <property type="match status" value="1"/>
</dbReference>
<dbReference type="PANTHER" id="PTHR24353">
    <property type="entry name" value="CYCLIC NUCLEOTIDE-DEPENDENT PROTEIN KINASE"/>
    <property type="match status" value="1"/>
</dbReference>
<dbReference type="SUPFAM" id="SSF56112">
    <property type="entry name" value="Protein kinase-like (PK-like)"/>
    <property type="match status" value="1"/>
</dbReference>
<evidence type="ECO:0000256" key="2">
    <source>
        <dbReference type="ARBA" id="ARBA00022679"/>
    </source>
</evidence>
<evidence type="ECO:0000256" key="1">
    <source>
        <dbReference type="ARBA" id="ARBA00022527"/>
    </source>
</evidence>
<dbReference type="AlphaFoldDB" id="B7ZWZ8"/>
<sequence>MCIYAADCSEIGLVQVRGYDKMRTLKRFYIKRVQDLHKEVQVFEEKDLMKSLSKSTCVPEVLSTCADQSYLGILLNCCLCCSLASILHTPLNETSARFFAASVVVALEELHQKSIIYRGVSADILMLDRSGHLQLVDFRFAKKLEGQRTYTICGIADSLAPEIVLGRGHGFPADWWALGVLIYFMLQSDMPFGSWRESELEPITKIAKGHLVMPVSFSAEVVDLITKLLVVDENARLGTSGAEAVKKHPWFDGTDWERIASGTCAAPEEITERINYCIETLNEDLSASPSVPIEDPDDLTAPEWIQDW</sequence>
<keyword evidence="1" id="KW-0723">Serine/threonine-protein kinase</keyword>
<reference evidence="7" key="1">
    <citation type="journal article" date="2009" name="PLoS Genet.">
        <title>Sequencing, mapping, and analysis of 27,455 maize full-length cDNAs.</title>
        <authorList>
            <person name="Soderlund C."/>
            <person name="Descour A."/>
            <person name="Kudrna D."/>
            <person name="Bomhoff M."/>
            <person name="Boyd L."/>
            <person name="Currie J."/>
            <person name="Angelova A."/>
            <person name="Collura K."/>
            <person name="Wissotski M."/>
            <person name="Ashley E."/>
            <person name="Morrow D."/>
            <person name="Fernandes J."/>
            <person name="Walbot V."/>
            <person name="Yu Y."/>
        </authorList>
    </citation>
    <scope>NUCLEOTIDE SEQUENCE</scope>
    <source>
        <strain evidence="7">B73</strain>
    </source>
</reference>
<name>B7ZWZ8_MAIZE</name>
<dbReference type="PROSITE" id="PS50011">
    <property type="entry name" value="PROTEIN_KINASE_DOM"/>
    <property type="match status" value="1"/>
</dbReference>
<keyword evidence="3" id="KW-0547">Nucleotide-binding</keyword>
<evidence type="ECO:0000256" key="4">
    <source>
        <dbReference type="ARBA" id="ARBA00022777"/>
    </source>
</evidence>
<reference evidence="8" key="2">
    <citation type="submission" date="2015-12" db="EMBL/GenBank/DDBJ databases">
        <title>Update maize B73 reference genome by single molecule sequencing technologies.</title>
        <authorList>
            <consortium name="Maize Genome Sequencing Project"/>
            <person name="Ware D."/>
        </authorList>
    </citation>
    <scope>NUCLEOTIDE SEQUENCE</scope>
    <source>
        <tissue evidence="8">Seedling</tissue>
    </source>
</reference>